<dbReference type="Proteomes" id="UP000225706">
    <property type="component" value="Unassembled WGS sequence"/>
</dbReference>
<dbReference type="AlphaFoldDB" id="A0A2B4RJA7"/>
<name>A0A2B4RJA7_STYPI</name>
<dbReference type="EMBL" id="LSMT01000546">
    <property type="protein sequence ID" value="PFX16438.1"/>
    <property type="molecule type" value="Genomic_DNA"/>
</dbReference>
<keyword evidence="2" id="KW-1185">Reference proteome</keyword>
<protein>
    <submittedName>
        <fullName evidence="1">Uncharacterized protein</fullName>
    </submittedName>
</protein>
<reference evidence="2" key="1">
    <citation type="journal article" date="2017" name="bioRxiv">
        <title>Comparative analysis of the genomes of Stylophora pistillata and Acropora digitifera provides evidence for extensive differences between species of corals.</title>
        <authorList>
            <person name="Voolstra C.R."/>
            <person name="Li Y."/>
            <person name="Liew Y.J."/>
            <person name="Baumgarten S."/>
            <person name="Zoccola D."/>
            <person name="Flot J.-F."/>
            <person name="Tambutte S."/>
            <person name="Allemand D."/>
            <person name="Aranda M."/>
        </authorList>
    </citation>
    <scope>NUCLEOTIDE SEQUENCE [LARGE SCALE GENOMIC DNA]</scope>
</reference>
<accession>A0A2B4RJA7</accession>
<organism evidence="1 2">
    <name type="scientific">Stylophora pistillata</name>
    <name type="common">Smooth cauliflower coral</name>
    <dbReference type="NCBI Taxonomy" id="50429"/>
    <lineage>
        <taxon>Eukaryota</taxon>
        <taxon>Metazoa</taxon>
        <taxon>Cnidaria</taxon>
        <taxon>Anthozoa</taxon>
        <taxon>Hexacorallia</taxon>
        <taxon>Scleractinia</taxon>
        <taxon>Astrocoeniina</taxon>
        <taxon>Pocilloporidae</taxon>
        <taxon>Stylophora</taxon>
    </lineage>
</organism>
<evidence type="ECO:0000313" key="2">
    <source>
        <dbReference type="Proteomes" id="UP000225706"/>
    </source>
</evidence>
<proteinExistence type="predicted"/>
<gene>
    <name evidence="1" type="ORF">AWC38_SpisGene19289</name>
</gene>
<comment type="caution">
    <text evidence="1">The sequence shown here is derived from an EMBL/GenBank/DDBJ whole genome shotgun (WGS) entry which is preliminary data.</text>
</comment>
<evidence type="ECO:0000313" key="1">
    <source>
        <dbReference type="EMBL" id="PFX16438.1"/>
    </source>
</evidence>
<sequence length="66" mass="7803">MYQGKSLVELLKYRSEKQHSRLFCIQGNMKWPLSRNKSRCHTGWLSWGPTCCKRIKSKNSVFICHS</sequence>